<keyword evidence="6" id="KW-1185">Reference proteome</keyword>
<dbReference type="SUPFAM" id="SSF48403">
    <property type="entry name" value="Ankyrin repeat"/>
    <property type="match status" value="1"/>
</dbReference>
<accession>A0ABQ8F396</accession>
<evidence type="ECO:0000256" key="4">
    <source>
        <dbReference type="SAM" id="MobiDB-lite"/>
    </source>
</evidence>
<dbReference type="Gene3D" id="1.25.40.20">
    <property type="entry name" value="Ankyrin repeat-containing domain"/>
    <property type="match status" value="2"/>
</dbReference>
<dbReference type="PANTHER" id="PTHR24188:SF29">
    <property type="entry name" value="GH09064P"/>
    <property type="match status" value="1"/>
</dbReference>
<dbReference type="SMART" id="SM00248">
    <property type="entry name" value="ANK"/>
    <property type="match status" value="1"/>
</dbReference>
<feature type="repeat" description="ANK" evidence="3">
    <location>
        <begin position="81"/>
        <end position="114"/>
    </location>
</feature>
<evidence type="ECO:0000313" key="6">
    <source>
        <dbReference type="Proteomes" id="UP001648503"/>
    </source>
</evidence>
<evidence type="ECO:0000313" key="5">
    <source>
        <dbReference type="EMBL" id="KAH6591341.1"/>
    </source>
</evidence>
<reference evidence="5 6" key="1">
    <citation type="submission" date="2021-02" db="EMBL/GenBank/DDBJ databases">
        <title>Variation within the Batrachochytrium salamandrivorans European outbreak.</title>
        <authorList>
            <person name="Kelly M."/>
            <person name="Pasmans F."/>
            <person name="Shea T.P."/>
            <person name="Munoz J.F."/>
            <person name="Carranza S."/>
            <person name="Cuomo C.A."/>
            <person name="Martel A."/>
        </authorList>
    </citation>
    <scope>NUCLEOTIDE SEQUENCE [LARGE SCALE GENOMIC DNA]</scope>
    <source>
        <strain evidence="5 6">AMFP18/2</strain>
    </source>
</reference>
<evidence type="ECO:0000256" key="2">
    <source>
        <dbReference type="ARBA" id="ARBA00023043"/>
    </source>
</evidence>
<evidence type="ECO:0000256" key="1">
    <source>
        <dbReference type="ARBA" id="ARBA00022737"/>
    </source>
</evidence>
<dbReference type="InterPro" id="IPR002110">
    <property type="entry name" value="Ankyrin_rpt"/>
</dbReference>
<dbReference type="PROSITE" id="PS50297">
    <property type="entry name" value="ANK_REP_REGION"/>
    <property type="match status" value="1"/>
</dbReference>
<feature type="region of interest" description="Disordered" evidence="4">
    <location>
        <begin position="222"/>
        <end position="248"/>
    </location>
</feature>
<dbReference type="EMBL" id="JAFCIX010000412">
    <property type="protein sequence ID" value="KAH6591341.1"/>
    <property type="molecule type" value="Genomic_DNA"/>
</dbReference>
<gene>
    <name evidence="5" type="ORF">BASA50_008785</name>
</gene>
<dbReference type="InterPro" id="IPR036770">
    <property type="entry name" value="Ankyrin_rpt-contain_sf"/>
</dbReference>
<dbReference type="Pfam" id="PF13857">
    <property type="entry name" value="Ank_5"/>
    <property type="match status" value="1"/>
</dbReference>
<comment type="caution">
    <text evidence="5">The sequence shown here is derived from an EMBL/GenBank/DDBJ whole genome shotgun (WGS) entry which is preliminary data.</text>
</comment>
<evidence type="ECO:0000256" key="3">
    <source>
        <dbReference type="PROSITE-ProRule" id="PRU00023"/>
    </source>
</evidence>
<sequence>MPSGSFWVVVAAKLQHQKKQHLHQPTSSVQVMPGVEYGVGPPAGDNIWLAAGDGRTEDVEYFLKAGGFGDTPMDVNSKDQYGYTGLHAAASYNHLDLVRMLIKEYGADPNITDFEGDAPLHVIETSDAGRLLIELGADPTLRNDAGALPIECAFTEGWTDVVEYLSAFTPDFERNVDDSLSTGDNAVDDSENEIDMDELPEEMRVHLMEQLAAFQRDGLPIEIDGEEDGDATPVVTQRADLDEWEKDE</sequence>
<name>A0ABQ8F396_9FUNG</name>
<dbReference type="PANTHER" id="PTHR24188">
    <property type="entry name" value="ANKYRIN REPEAT PROTEIN"/>
    <property type="match status" value="1"/>
</dbReference>
<organism evidence="5 6">
    <name type="scientific">Batrachochytrium salamandrivorans</name>
    <dbReference type="NCBI Taxonomy" id="1357716"/>
    <lineage>
        <taxon>Eukaryota</taxon>
        <taxon>Fungi</taxon>
        <taxon>Fungi incertae sedis</taxon>
        <taxon>Chytridiomycota</taxon>
        <taxon>Chytridiomycota incertae sedis</taxon>
        <taxon>Chytridiomycetes</taxon>
        <taxon>Rhizophydiales</taxon>
        <taxon>Rhizophydiales incertae sedis</taxon>
        <taxon>Batrachochytrium</taxon>
    </lineage>
</organism>
<dbReference type="Proteomes" id="UP001648503">
    <property type="component" value="Unassembled WGS sequence"/>
</dbReference>
<evidence type="ECO:0008006" key="7">
    <source>
        <dbReference type="Google" id="ProtNLM"/>
    </source>
</evidence>
<keyword evidence="1" id="KW-0677">Repeat</keyword>
<protein>
    <recommendedName>
        <fullName evidence="7">Ankyrin</fullName>
    </recommendedName>
</protein>
<proteinExistence type="predicted"/>
<dbReference type="PROSITE" id="PS50088">
    <property type="entry name" value="ANK_REPEAT"/>
    <property type="match status" value="1"/>
</dbReference>
<keyword evidence="2 3" id="KW-0040">ANK repeat</keyword>